<dbReference type="OrthoDB" id="9785673at2"/>
<dbReference type="Gene3D" id="3.30.1330.30">
    <property type="match status" value="1"/>
</dbReference>
<dbReference type="GO" id="GO:0003723">
    <property type="term" value="F:RNA binding"/>
    <property type="evidence" value="ECO:0007669"/>
    <property type="project" value="InterPro"/>
</dbReference>
<feature type="domain" description="tRNA/rRNA methyltransferase SpoU type" evidence="4">
    <location>
        <begin position="101"/>
        <end position="238"/>
    </location>
</feature>
<dbReference type="InterPro" id="IPR001537">
    <property type="entry name" value="SpoU_MeTrfase"/>
</dbReference>
<dbReference type="GO" id="GO:0008173">
    <property type="term" value="F:RNA methyltransferase activity"/>
    <property type="evidence" value="ECO:0007669"/>
    <property type="project" value="InterPro"/>
</dbReference>
<dbReference type="SUPFAM" id="SSF55315">
    <property type="entry name" value="L30e-like"/>
    <property type="match status" value="1"/>
</dbReference>
<keyword evidence="2 6" id="KW-0489">Methyltransferase</keyword>
<dbReference type="Pfam" id="PF00588">
    <property type="entry name" value="SpoU_methylase"/>
    <property type="match status" value="1"/>
</dbReference>
<dbReference type="Proteomes" id="UP000243297">
    <property type="component" value="Unassembled WGS sequence"/>
</dbReference>
<dbReference type="GO" id="GO:0006396">
    <property type="term" value="P:RNA processing"/>
    <property type="evidence" value="ECO:0007669"/>
    <property type="project" value="InterPro"/>
</dbReference>
<feature type="domain" description="MRM3-like substrate binding" evidence="5">
    <location>
        <begin position="8"/>
        <end position="78"/>
    </location>
</feature>
<evidence type="ECO:0000256" key="3">
    <source>
        <dbReference type="ARBA" id="ARBA00022679"/>
    </source>
</evidence>
<dbReference type="PANTHER" id="PTHR43191:SF2">
    <property type="entry name" value="RRNA METHYLTRANSFERASE 3, MITOCHONDRIAL"/>
    <property type="match status" value="1"/>
</dbReference>
<proteinExistence type="inferred from homology"/>
<dbReference type="SUPFAM" id="SSF75217">
    <property type="entry name" value="alpha/beta knot"/>
    <property type="match status" value="1"/>
</dbReference>
<dbReference type="Pfam" id="PF22435">
    <property type="entry name" value="MRM3-like_sub_bind"/>
    <property type="match status" value="1"/>
</dbReference>
<protein>
    <submittedName>
        <fullName evidence="6">RNA methyltransferase, TrmH family</fullName>
    </submittedName>
</protein>
<name>A0A1T4JVW5_9FIRM</name>
<evidence type="ECO:0000313" key="6">
    <source>
        <dbReference type="EMBL" id="SJZ34298.1"/>
    </source>
</evidence>
<dbReference type="RefSeq" id="WP_078710588.1">
    <property type="nucleotide sequence ID" value="NZ_FUWY01000001.1"/>
</dbReference>
<dbReference type="GO" id="GO:0032259">
    <property type="term" value="P:methylation"/>
    <property type="evidence" value="ECO:0007669"/>
    <property type="project" value="UniProtKB-KW"/>
</dbReference>
<reference evidence="7" key="1">
    <citation type="submission" date="2017-02" db="EMBL/GenBank/DDBJ databases">
        <authorList>
            <person name="Varghese N."/>
            <person name="Submissions S."/>
        </authorList>
    </citation>
    <scope>NUCLEOTIDE SEQUENCE [LARGE SCALE GENOMIC DNA]</scope>
    <source>
        <strain evidence="7">ATCC 25662</strain>
    </source>
</reference>
<dbReference type="InterPro" id="IPR053888">
    <property type="entry name" value="MRM3-like_sub_bind"/>
</dbReference>
<evidence type="ECO:0000256" key="2">
    <source>
        <dbReference type="ARBA" id="ARBA00022603"/>
    </source>
</evidence>
<dbReference type="AlphaFoldDB" id="A0A1T4JVW5"/>
<evidence type="ECO:0000259" key="4">
    <source>
        <dbReference type="Pfam" id="PF00588"/>
    </source>
</evidence>
<evidence type="ECO:0000256" key="1">
    <source>
        <dbReference type="ARBA" id="ARBA00007228"/>
    </source>
</evidence>
<gene>
    <name evidence="6" type="ORF">SAMN02745191_0122</name>
</gene>
<accession>A0A1T4JVW5</accession>
<dbReference type="InterPro" id="IPR051259">
    <property type="entry name" value="rRNA_Methyltransferase"/>
</dbReference>
<dbReference type="EMBL" id="FUWY01000001">
    <property type="protein sequence ID" value="SJZ34298.1"/>
    <property type="molecule type" value="Genomic_DNA"/>
</dbReference>
<evidence type="ECO:0000313" key="7">
    <source>
        <dbReference type="Proteomes" id="UP000243297"/>
    </source>
</evidence>
<dbReference type="CDD" id="cd18095">
    <property type="entry name" value="SpoU-like_rRNA-MTase"/>
    <property type="match status" value="1"/>
</dbReference>
<comment type="similarity">
    <text evidence="1">Belongs to the class IV-like SAM-binding methyltransferase superfamily. RNA methyltransferase TrmH family.</text>
</comment>
<dbReference type="InterPro" id="IPR029028">
    <property type="entry name" value="Alpha/beta_knot_MTases"/>
</dbReference>
<keyword evidence="7" id="KW-1185">Reference proteome</keyword>
<dbReference type="STRING" id="118967.SAMN02745191_0122"/>
<evidence type="ECO:0000259" key="5">
    <source>
        <dbReference type="Pfam" id="PF22435"/>
    </source>
</evidence>
<sequence>MSIQSVQNERVKQWVKLHGKKGRDESLQFLVEGEHLIKEALKVNCVDLLLIEEGINNPFDFSVVEECSINVMNKVSQNVSGAKYIAVCHYIEHHIVDATRVLLLDNVQDPGNMGTIIRTAYSFNIDGIYCSNDCVDVYNDKTIRSTQGAIFHLPVIRCDLNQICNELKGEGYQLFGTALENAIPFSEAKDFDKVALVFGNEGQGIRKDLLGLMDQNFKIEINEFDSLNVAIAAGICMYRYRK</sequence>
<dbReference type="InterPro" id="IPR029026">
    <property type="entry name" value="tRNA_m1G_MTases_N"/>
</dbReference>
<dbReference type="PANTHER" id="PTHR43191">
    <property type="entry name" value="RRNA METHYLTRANSFERASE 3"/>
    <property type="match status" value="1"/>
</dbReference>
<organism evidence="6 7">
    <name type="scientific">Anaerorhabdus furcosa</name>
    <dbReference type="NCBI Taxonomy" id="118967"/>
    <lineage>
        <taxon>Bacteria</taxon>
        <taxon>Bacillati</taxon>
        <taxon>Bacillota</taxon>
        <taxon>Erysipelotrichia</taxon>
        <taxon>Erysipelotrichales</taxon>
        <taxon>Erysipelotrichaceae</taxon>
        <taxon>Anaerorhabdus</taxon>
    </lineage>
</organism>
<dbReference type="InterPro" id="IPR029064">
    <property type="entry name" value="Ribosomal_eL30-like_sf"/>
</dbReference>
<dbReference type="Gene3D" id="3.40.1280.10">
    <property type="match status" value="1"/>
</dbReference>
<keyword evidence="3 6" id="KW-0808">Transferase</keyword>